<feature type="DNA-binding region" evidence="3">
    <location>
        <begin position="54"/>
        <end position="60"/>
    </location>
</feature>
<dbReference type="NCBIfam" id="TIGR00621">
    <property type="entry name" value="ssb"/>
    <property type="match status" value="1"/>
</dbReference>
<dbReference type="GO" id="GO:0003677">
    <property type="term" value="F:DNA binding"/>
    <property type="evidence" value="ECO:0007669"/>
    <property type="project" value="UniProtKB-KW"/>
</dbReference>
<dbReference type="InterPro" id="IPR012340">
    <property type="entry name" value="NA-bd_OB-fold"/>
</dbReference>
<dbReference type="EMBL" id="JASBAO010000001">
    <property type="protein sequence ID" value="MDI2091605.1"/>
    <property type="molecule type" value="Genomic_DNA"/>
</dbReference>
<name>A0ABT6Q3C3_9PROT</name>
<evidence type="ECO:0000256" key="4">
    <source>
        <dbReference type="PIRNR" id="PIRNR002070"/>
    </source>
</evidence>
<evidence type="ECO:0000256" key="5">
    <source>
        <dbReference type="SAM" id="MobiDB-lite"/>
    </source>
</evidence>
<proteinExistence type="inferred from homology"/>
<dbReference type="PIRSF" id="PIRSF002070">
    <property type="entry name" value="SSB"/>
    <property type="match status" value="1"/>
</dbReference>
<feature type="region of interest" description="Disordered" evidence="5">
    <location>
        <begin position="117"/>
        <end position="149"/>
    </location>
</feature>
<keyword evidence="1 3" id="KW-0238">DNA-binding</keyword>
<comment type="caution">
    <text evidence="3">Lacks conserved residue(s) required for the propagation of feature annotation.</text>
</comment>
<evidence type="ECO:0000313" key="7">
    <source>
        <dbReference type="Proteomes" id="UP001431634"/>
    </source>
</evidence>
<evidence type="ECO:0000256" key="1">
    <source>
        <dbReference type="ARBA" id="ARBA00023125"/>
    </source>
</evidence>
<evidence type="ECO:0000313" key="6">
    <source>
        <dbReference type="EMBL" id="MDI2091605.1"/>
    </source>
</evidence>
<keyword evidence="7" id="KW-1185">Reference proteome</keyword>
<evidence type="ECO:0000256" key="2">
    <source>
        <dbReference type="ARBA" id="ARBA00023172"/>
    </source>
</evidence>
<dbReference type="InterPro" id="IPR000424">
    <property type="entry name" value="Primosome_PriB/ssb"/>
</dbReference>
<dbReference type="SUPFAM" id="SSF50249">
    <property type="entry name" value="Nucleic acid-binding proteins"/>
    <property type="match status" value="1"/>
</dbReference>
<reference evidence="6" key="1">
    <citation type="submission" date="2023-05" db="EMBL/GenBank/DDBJ databases">
        <title>Whole genome sequence of Commensalibacter sp.</title>
        <authorList>
            <person name="Charoenyingcharoen P."/>
            <person name="Yukphan P."/>
        </authorList>
    </citation>
    <scope>NUCLEOTIDE SEQUENCE</scope>
    <source>
        <strain evidence="6">TBRC 16381</strain>
    </source>
</reference>
<organism evidence="6 7">
    <name type="scientific">Commensalibacter oyaizuii</name>
    <dbReference type="NCBI Taxonomy" id="3043873"/>
    <lineage>
        <taxon>Bacteria</taxon>
        <taxon>Pseudomonadati</taxon>
        <taxon>Pseudomonadota</taxon>
        <taxon>Alphaproteobacteria</taxon>
        <taxon>Acetobacterales</taxon>
        <taxon>Acetobacteraceae</taxon>
    </lineage>
</organism>
<protein>
    <recommendedName>
        <fullName evidence="3 4">Single-stranded DNA-binding protein</fullName>
        <shortName evidence="3">SSB</shortName>
    </recommendedName>
</protein>
<dbReference type="Proteomes" id="UP001431634">
    <property type="component" value="Unassembled WGS sequence"/>
</dbReference>
<dbReference type="CDD" id="cd04496">
    <property type="entry name" value="SSB_OBF"/>
    <property type="match status" value="1"/>
</dbReference>
<dbReference type="PANTHER" id="PTHR10302">
    <property type="entry name" value="SINGLE-STRANDED DNA-BINDING PROTEIN"/>
    <property type="match status" value="1"/>
</dbReference>
<dbReference type="Gene3D" id="2.40.50.140">
    <property type="entry name" value="Nucleic acid-binding proteins"/>
    <property type="match status" value="1"/>
</dbReference>
<gene>
    <name evidence="6" type="primary">ssb</name>
    <name evidence="6" type="ORF">QJV27_09545</name>
</gene>
<keyword evidence="2" id="KW-0233">DNA recombination</keyword>
<dbReference type="Pfam" id="PF00436">
    <property type="entry name" value="SSB"/>
    <property type="match status" value="1"/>
</dbReference>
<comment type="subunit">
    <text evidence="3">Homotetramer.</text>
</comment>
<dbReference type="HAMAP" id="MF_00984">
    <property type="entry name" value="SSB"/>
    <property type="match status" value="1"/>
</dbReference>
<feature type="compositionally biased region" description="Low complexity" evidence="5">
    <location>
        <begin position="124"/>
        <end position="133"/>
    </location>
</feature>
<accession>A0ABT6Q3C3</accession>
<evidence type="ECO:0000256" key="3">
    <source>
        <dbReference type="HAMAP-Rule" id="MF_00984"/>
    </source>
</evidence>
<dbReference type="PROSITE" id="PS50935">
    <property type="entry name" value="SSB"/>
    <property type="match status" value="1"/>
</dbReference>
<dbReference type="PANTHER" id="PTHR10302:SF27">
    <property type="entry name" value="SINGLE-STRANDED DNA-BINDING PROTEIN"/>
    <property type="match status" value="1"/>
</dbReference>
<dbReference type="InterPro" id="IPR011344">
    <property type="entry name" value="ssDNA-bd"/>
</dbReference>
<sequence length="149" mass="17298">MAGSVNKVILVGNLGYNPEIRTQQSGSKIASLTIATSEHWKDRQTDEWRENTQWHRVVIFNERLVNLAEKHLTKGRKVFIEGQLKTRKWIDREGVERYTTEIVLTAFRGELVLLDSKDQKQSSRKNQQQSNQDGWDSSMPNDLNDEIPF</sequence>
<comment type="caution">
    <text evidence="6">The sequence shown here is derived from an EMBL/GenBank/DDBJ whole genome shotgun (WGS) entry which is preliminary data.</text>
</comment>